<comment type="caution">
    <text evidence="1">The sequence shown here is derived from an EMBL/GenBank/DDBJ whole genome shotgun (WGS) entry which is preliminary data.</text>
</comment>
<keyword evidence="2" id="KW-1185">Reference proteome</keyword>
<gene>
    <name evidence="1" type="ORF">GRI44_13160</name>
</gene>
<reference evidence="1 2" key="1">
    <citation type="submission" date="2019-12" db="EMBL/GenBank/DDBJ databases">
        <title>Genomic-based taxomic classification of the family Erythrobacteraceae.</title>
        <authorList>
            <person name="Xu L."/>
        </authorList>
    </citation>
    <scope>NUCLEOTIDE SEQUENCE [LARGE SCALE GENOMIC DNA]</scope>
    <source>
        <strain evidence="1 2">KCTC 52259</strain>
    </source>
</reference>
<evidence type="ECO:0000313" key="2">
    <source>
        <dbReference type="Proteomes" id="UP000473531"/>
    </source>
</evidence>
<evidence type="ECO:0000313" key="1">
    <source>
        <dbReference type="EMBL" id="MXP15698.1"/>
    </source>
</evidence>
<dbReference type="Proteomes" id="UP000473531">
    <property type="component" value="Unassembled WGS sequence"/>
</dbReference>
<dbReference type="RefSeq" id="WP_160602188.1">
    <property type="nucleotide sequence ID" value="NZ_WTYU01000002.1"/>
</dbReference>
<protein>
    <submittedName>
        <fullName evidence="1">Uncharacterized protein</fullName>
    </submittedName>
</protein>
<dbReference type="OrthoDB" id="7432662at2"/>
<accession>A0A6L7GLE1</accession>
<organism evidence="1 2">
    <name type="scientific">Allopontixanthobacter confluentis</name>
    <dbReference type="NCBI Taxonomy" id="1849021"/>
    <lineage>
        <taxon>Bacteria</taxon>
        <taxon>Pseudomonadati</taxon>
        <taxon>Pseudomonadota</taxon>
        <taxon>Alphaproteobacteria</taxon>
        <taxon>Sphingomonadales</taxon>
        <taxon>Erythrobacteraceae</taxon>
        <taxon>Allopontixanthobacter</taxon>
    </lineage>
</organism>
<name>A0A6L7GLE1_9SPHN</name>
<dbReference type="EMBL" id="WTYU01000002">
    <property type="protein sequence ID" value="MXP15698.1"/>
    <property type="molecule type" value="Genomic_DNA"/>
</dbReference>
<proteinExistence type="predicted"/>
<sequence>MEVGDDEGPIILLPVRQRGSGITKASARYPAQLFENPLWLVAHLVEHADDLDREFWLGVCEASPESEVGIATSGAWYSKELMNELGGMNRRSRLPARAKDEAEKFAGMTYGAISEPPLTAIDIIIENAGDAFEDIAHAFGDLPHSIMISRA</sequence>
<dbReference type="AlphaFoldDB" id="A0A6L7GLE1"/>